<name>A0A9D1E9N6_9FIRM</name>
<sequence>MREYRIRITGEYDVLVVSPRMLERLIARIRQSDSRELVIPAEEILLPGYTDYLARVLEANGEQDGEKSGQNVYDVLAGQIENLKVEEDPCFDRVEAEFPGKIPGAGPQFDVEAREQFFLFTKQKNTVFRYVFANEDGEEASVLLEYLSY</sequence>
<organism evidence="1 2">
    <name type="scientific">Candidatus Pullilachnospira gallistercoris</name>
    <dbReference type="NCBI Taxonomy" id="2840911"/>
    <lineage>
        <taxon>Bacteria</taxon>
        <taxon>Bacillati</taxon>
        <taxon>Bacillota</taxon>
        <taxon>Clostridia</taxon>
        <taxon>Lachnospirales</taxon>
        <taxon>Lachnospiraceae</taxon>
        <taxon>Lachnospiraceae incertae sedis</taxon>
        <taxon>Candidatus Pullilachnospira</taxon>
    </lineage>
</organism>
<reference evidence="1" key="2">
    <citation type="journal article" date="2021" name="PeerJ">
        <title>Extensive microbial diversity within the chicken gut microbiome revealed by metagenomics and culture.</title>
        <authorList>
            <person name="Gilroy R."/>
            <person name="Ravi A."/>
            <person name="Getino M."/>
            <person name="Pursley I."/>
            <person name="Horton D.L."/>
            <person name="Alikhan N.F."/>
            <person name="Baker D."/>
            <person name="Gharbi K."/>
            <person name="Hall N."/>
            <person name="Watson M."/>
            <person name="Adriaenssens E.M."/>
            <person name="Foster-Nyarko E."/>
            <person name="Jarju S."/>
            <person name="Secka A."/>
            <person name="Antonio M."/>
            <person name="Oren A."/>
            <person name="Chaudhuri R.R."/>
            <person name="La Ragione R."/>
            <person name="Hildebrand F."/>
            <person name="Pallen M.J."/>
        </authorList>
    </citation>
    <scope>NUCLEOTIDE SEQUENCE</scope>
    <source>
        <strain evidence="1">ChiSjej5B23-6657</strain>
    </source>
</reference>
<reference evidence="1" key="1">
    <citation type="submission" date="2020-10" db="EMBL/GenBank/DDBJ databases">
        <authorList>
            <person name="Gilroy R."/>
        </authorList>
    </citation>
    <scope>NUCLEOTIDE SEQUENCE</scope>
    <source>
        <strain evidence="1">ChiSjej5B23-6657</strain>
    </source>
</reference>
<dbReference type="EMBL" id="DVHM01000106">
    <property type="protein sequence ID" value="HIR70957.1"/>
    <property type="molecule type" value="Genomic_DNA"/>
</dbReference>
<gene>
    <name evidence="1" type="ORF">IAA55_06725</name>
</gene>
<evidence type="ECO:0000313" key="2">
    <source>
        <dbReference type="Proteomes" id="UP000823912"/>
    </source>
</evidence>
<dbReference type="AlphaFoldDB" id="A0A9D1E9N6"/>
<dbReference type="Proteomes" id="UP000823912">
    <property type="component" value="Unassembled WGS sequence"/>
</dbReference>
<accession>A0A9D1E9N6</accession>
<comment type="caution">
    <text evidence="1">The sequence shown here is derived from an EMBL/GenBank/DDBJ whole genome shotgun (WGS) entry which is preliminary data.</text>
</comment>
<proteinExistence type="predicted"/>
<protein>
    <submittedName>
        <fullName evidence="1">Uncharacterized protein</fullName>
    </submittedName>
</protein>
<evidence type="ECO:0000313" key="1">
    <source>
        <dbReference type="EMBL" id="HIR70957.1"/>
    </source>
</evidence>